<keyword evidence="2 8" id="KW-0645">Protease</keyword>
<evidence type="ECO:0000256" key="3">
    <source>
        <dbReference type="ARBA" id="ARBA00022763"/>
    </source>
</evidence>
<dbReference type="GO" id="GO:0008233">
    <property type="term" value="F:peptidase activity"/>
    <property type="evidence" value="ECO:0007669"/>
    <property type="project" value="UniProtKB-KW"/>
</dbReference>
<dbReference type="InterPro" id="IPR036590">
    <property type="entry name" value="SRAP-like"/>
</dbReference>
<dbReference type="KEGG" id="phm:PSMK_19250"/>
<gene>
    <name evidence="10" type="ordered locus">PSMK_19250</name>
</gene>
<dbReference type="eggNOG" id="COG2135">
    <property type="taxonomic scope" value="Bacteria"/>
</dbReference>
<keyword evidence="7" id="KW-0456">Lyase</keyword>
<dbReference type="PANTHER" id="PTHR13604">
    <property type="entry name" value="DC12-RELATED"/>
    <property type="match status" value="1"/>
</dbReference>
<reference evidence="10 11" key="1">
    <citation type="submission" date="2012-02" db="EMBL/GenBank/DDBJ databases">
        <title>Complete genome sequence of Phycisphaera mikurensis NBRC 102666.</title>
        <authorList>
            <person name="Ankai A."/>
            <person name="Hosoyama A."/>
            <person name="Terui Y."/>
            <person name="Sekine M."/>
            <person name="Fukai R."/>
            <person name="Kato Y."/>
            <person name="Nakamura S."/>
            <person name="Yamada-Narita S."/>
            <person name="Kawakoshi A."/>
            <person name="Fukunaga Y."/>
            <person name="Yamazaki S."/>
            <person name="Fujita N."/>
        </authorList>
    </citation>
    <scope>NUCLEOTIDE SEQUENCE [LARGE SCALE GENOMIC DNA]</scope>
    <source>
        <strain evidence="11">NBRC 102666 / KCTC 22515 / FYK2301M01</strain>
    </source>
</reference>
<keyword evidence="6" id="KW-0238">DNA-binding</keyword>
<dbReference type="GO" id="GO:0003697">
    <property type="term" value="F:single-stranded DNA binding"/>
    <property type="evidence" value="ECO:0007669"/>
    <property type="project" value="InterPro"/>
</dbReference>
<organism evidence="10 11">
    <name type="scientific">Phycisphaera mikurensis (strain NBRC 102666 / KCTC 22515 / FYK2301M01)</name>
    <dbReference type="NCBI Taxonomy" id="1142394"/>
    <lineage>
        <taxon>Bacteria</taxon>
        <taxon>Pseudomonadati</taxon>
        <taxon>Planctomycetota</taxon>
        <taxon>Phycisphaerae</taxon>
        <taxon>Phycisphaerales</taxon>
        <taxon>Phycisphaeraceae</taxon>
        <taxon>Phycisphaera</taxon>
    </lineage>
</organism>
<evidence type="ECO:0000256" key="2">
    <source>
        <dbReference type="ARBA" id="ARBA00022670"/>
    </source>
</evidence>
<dbReference type="EC" id="3.4.-.-" evidence="8"/>
<keyword evidence="3" id="KW-0227">DNA damage</keyword>
<keyword evidence="5" id="KW-0190">Covalent protein-DNA linkage</keyword>
<evidence type="ECO:0000313" key="11">
    <source>
        <dbReference type="Proteomes" id="UP000007881"/>
    </source>
</evidence>
<dbReference type="OrthoDB" id="9782620at2"/>
<accession>I0IFP6</accession>
<dbReference type="GO" id="GO:0006508">
    <property type="term" value="P:proteolysis"/>
    <property type="evidence" value="ECO:0007669"/>
    <property type="project" value="UniProtKB-KW"/>
</dbReference>
<dbReference type="HOGENOM" id="CLU_035990_6_2_0"/>
<dbReference type="Proteomes" id="UP000007881">
    <property type="component" value="Chromosome"/>
</dbReference>
<evidence type="ECO:0000256" key="8">
    <source>
        <dbReference type="RuleBase" id="RU364100"/>
    </source>
</evidence>
<evidence type="ECO:0000256" key="5">
    <source>
        <dbReference type="ARBA" id="ARBA00023124"/>
    </source>
</evidence>
<evidence type="ECO:0000313" key="10">
    <source>
        <dbReference type="EMBL" id="BAM04084.1"/>
    </source>
</evidence>
<dbReference type="GO" id="GO:0106300">
    <property type="term" value="P:protein-DNA covalent cross-linking repair"/>
    <property type="evidence" value="ECO:0007669"/>
    <property type="project" value="InterPro"/>
</dbReference>
<evidence type="ECO:0000256" key="4">
    <source>
        <dbReference type="ARBA" id="ARBA00022801"/>
    </source>
</evidence>
<dbReference type="Pfam" id="PF02586">
    <property type="entry name" value="SRAP"/>
    <property type="match status" value="1"/>
</dbReference>
<protein>
    <recommendedName>
        <fullName evidence="8">Abasic site processing protein</fullName>
        <ecNumber evidence="8">3.4.-.-</ecNumber>
    </recommendedName>
</protein>
<keyword evidence="11" id="KW-1185">Reference proteome</keyword>
<dbReference type="SUPFAM" id="SSF143081">
    <property type="entry name" value="BB1717-like"/>
    <property type="match status" value="1"/>
</dbReference>
<dbReference type="PANTHER" id="PTHR13604:SF0">
    <property type="entry name" value="ABASIC SITE PROCESSING PROTEIN HMCES"/>
    <property type="match status" value="1"/>
</dbReference>
<sequence length="237" mass="25016">MCGRVQIKMTSREAAEAFGADARCDAAVFERWNAAPSQRLPLLQPAASGGLELAAADWGFSKPGGGGPRPINARSETAPRSGFFSAAWRRGRAALPVTGFFEWQAPQADAAPPLFGGDASAARKTPWLIERADGRPFALAALRNEAGFCVLTTAPNAAVARIHDRMPVVLDRAALERWLDPRAEPDALRPLMRPCPAEDLRFTRVADAVNAPANEGPAAAEPRAEPVAGATFAAPAA</sequence>
<comment type="similarity">
    <text evidence="1 8">Belongs to the SOS response-associated peptidase family.</text>
</comment>
<feature type="region of interest" description="Disordered" evidence="9">
    <location>
        <begin position="213"/>
        <end position="237"/>
    </location>
</feature>
<dbReference type="Gene3D" id="3.90.1680.10">
    <property type="entry name" value="SOS response associated peptidase-like"/>
    <property type="match status" value="1"/>
</dbReference>
<evidence type="ECO:0000256" key="7">
    <source>
        <dbReference type="ARBA" id="ARBA00023239"/>
    </source>
</evidence>
<dbReference type="EMBL" id="AP012338">
    <property type="protein sequence ID" value="BAM04084.1"/>
    <property type="molecule type" value="Genomic_DNA"/>
</dbReference>
<dbReference type="InterPro" id="IPR003738">
    <property type="entry name" value="SRAP"/>
</dbReference>
<dbReference type="GO" id="GO:0016829">
    <property type="term" value="F:lyase activity"/>
    <property type="evidence" value="ECO:0007669"/>
    <property type="project" value="UniProtKB-KW"/>
</dbReference>
<evidence type="ECO:0000256" key="6">
    <source>
        <dbReference type="ARBA" id="ARBA00023125"/>
    </source>
</evidence>
<dbReference type="STRING" id="1142394.PSMK_19250"/>
<proteinExistence type="inferred from homology"/>
<dbReference type="AlphaFoldDB" id="I0IFP6"/>
<keyword evidence="4 8" id="KW-0378">Hydrolase</keyword>
<evidence type="ECO:0000256" key="1">
    <source>
        <dbReference type="ARBA" id="ARBA00008136"/>
    </source>
</evidence>
<name>I0IFP6_PHYMF</name>
<evidence type="ECO:0000256" key="9">
    <source>
        <dbReference type="SAM" id="MobiDB-lite"/>
    </source>
</evidence>
<dbReference type="RefSeq" id="WP_014437302.1">
    <property type="nucleotide sequence ID" value="NC_017080.1"/>
</dbReference>